<dbReference type="RefSeq" id="WP_014974916.1">
    <property type="nucleotide sequence ID" value="NZ_CP042374.1"/>
</dbReference>
<dbReference type="NCBIfam" id="TIGR00350">
    <property type="entry name" value="lytR_cpsA_psr"/>
    <property type="match status" value="1"/>
</dbReference>
<evidence type="ECO:0000259" key="4">
    <source>
        <dbReference type="Pfam" id="PF03816"/>
    </source>
</evidence>
<comment type="similarity">
    <text evidence="1">Belongs to the LytR/CpsA/Psr (LCP) family.</text>
</comment>
<feature type="compositionally biased region" description="Basic and acidic residues" evidence="2">
    <location>
        <begin position="377"/>
        <end position="386"/>
    </location>
</feature>
<evidence type="ECO:0000313" key="5">
    <source>
        <dbReference type="EMBL" id="QEA33664.1"/>
    </source>
</evidence>
<dbReference type="OMA" id="RDAMVSI"/>
<feature type="region of interest" description="Disordered" evidence="2">
    <location>
        <begin position="372"/>
        <end position="406"/>
    </location>
</feature>
<evidence type="ECO:0000256" key="1">
    <source>
        <dbReference type="ARBA" id="ARBA00006068"/>
    </source>
</evidence>
<keyword evidence="3" id="KW-0472">Membrane</keyword>
<dbReference type="AlphaFoldDB" id="A0AAE6M3E2"/>
<dbReference type="InterPro" id="IPR004474">
    <property type="entry name" value="LytR_CpsA_psr"/>
</dbReference>
<evidence type="ECO:0000256" key="2">
    <source>
        <dbReference type="SAM" id="MobiDB-lite"/>
    </source>
</evidence>
<dbReference type="EMBL" id="CP042374">
    <property type="protein sequence ID" value="QEA33664.1"/>
    <property type="molecule type" value="Genomic_DNA"/>
</dbReference>
<sequence length="406" mass="44494">MDNNTQTPTRAEKNQVKKHRVRNTILVLLAIIILTAGGLSWWAFKNTKGAIDESYAGTGVNKSRNVSNVVKSGRPISILLYGTDTGELGRTYKGRTDSMMLLLVNPETQKTTMISLARDAMVSIVGYEDTFPQKLNAAYAYGSTSTSIKTVESFLNIPVDFYALVNMSGLSKMVDQVGGISIKSPIDFVYSQETAHAYGPNLYRFHKGETKYEHSDDNGKTWSKSRTVMDGDAALAFSRMRYDDPNGDYGRQQRQRIVLEGLINKSANVSSLLNNQFMSTISKNVRTDLTFGDMTTLASKYIKAKNNIVTEHMQGVGTSYPDSEGNNVAYEVIPQKEKQRVTDLARKTLGLKSENTGLPYGGEVPSELSAIAASLRPSEDGGKTTPDDPATANTLDDSNNENTTGQ</sequence>
<dbReference type="PANTHER" id="PTHR33392:SF6">
    <property type="entry name" value="POLYISOPRENYL-TEICHOIC ACID--PEPTIDOGLYCAN TEICHOIC ACID TRANSFERASE TAGU"/>
    <property type="match status" value="1"/>
</dbReference>
<evidence type="ECO:0000256" key="3">
    <source>
        <dbReference type="SAM" id="Phobius"/>
    </source>
</evidence>
<feature type="domain" description="Cell envelope-related transcriptional attenuator" evidence="4">
    <location>
        <begin position="95"/>
        <end position="267"/>
    </location>
</feature>
<accession>A0AAE6M3E2</accession>
<keyword evidence="3" id="KW-1133">Transmembrane helix</keyword>
<keyword evidence="3" id="KW-0812">Transmembrane</keyword>
<evidence type="ECO:0000313" key="6">
    <source>
        <dbReference type="Proteomes" id="UP000321332"/>
    </source>
</evidence>
<feature type="transmembrane region" description="Helical" evidence="3">
    <location>
        <begin position="21"/>
        <end position="44"/>
    </location>
</feature>
<dbReference type="InterPro" id="IPR050922">
    <property type="entry name" value="LytR/CpsA/Psr_CW_biosynth"/>
</dbReference>
<organism evidence="5 6">
    <name type="scientific">Leuconostoc carnosum</name>
    <dbReference type="NCBI Taxonomy" id="1252"/>
    <lineage>
        <taxon>Bacteria</taxon>
        <taxon>Bacillati</taxon>
        <taxon>Bacillota</taxon>
        <taxon>Bacilli</taxon>
        <taxon>Lactobacillales</taxon>
        <taxon>Lactobacillaceae</taxon>
        <taxon>Leuconostoc</taxon>
    </lineage>
</organism>
<dbReference type="PANTHER" id="PTHR33392">
    <property type="entry name" value="POLYISOPRENYL-TEICHOIC ACID--PEPTIDOGLYCAN TEICHOIC ACID TRANSFERASE TAGU"/>
    <property type="match status" value="1"/>
</dbReference>
<dbReference type="Gene3D" id="3.40.630.190">
    <property type="entry name" value="LCP protein"/>
    <property type="match status" value="1"/>
</dbReference>
<reference evidence="5 6" key="1">
    <citation type="submission" date="2019-06" db="EMBL/GenBank/DDBJ databases">
        <title>Genome analyses of bacteria isolated from kimchi.</title>
        <authorList>
            <person name="Lee S."/>
            <person name="Ahn S."/>
            <person name="Roh S."/>
        </authorList>
    </citation>
    <scope>NUCLEOTIDE SEQUENCE [LARGE SCALE GENOMIC DNA]</scope>
    <source>
        <strain evidence="5 6">CBA3620</strain>
    </source>
</reference>
<proteinExistence type="inferred from homology"/>
<dbReference type="GeneID" id="61187248"/>
<protein>
    <submittedName>
        <fullName evidence="5">LytR family transcriptional regulator</fullName>
    </submittedName>
</protein>
<feature type="compositionally biased region" description="Polar residues" evidence="2">
    <location>
        <begin position="391"/>
        <end position="406"/>
    </location>
</feature>
<dbReference type="Proteomes" id="UP000321332">
    <property type="component" value="Chromosome"/>
</dbReference>
<gene>
    <name evidence="5" type="ORF">FGL89_05765</name>
</gene>
<name>A0AAE6M3E2_LEUCA</name>
<dbReference type="Pfam" id="PF03816">
    <property type="entry name" value="LytR_cpsA_psr"/>
    <property type="match status" value="1"/>
</dbReference>